<dbReference type="PANTHER" id="PTHR46825:SF9">
    <property type="entry name" value="BETA-LACTAMASE-RELATED DOMAIN-CONTAINING PROTEIN"/>
    <property type="match status" value="1"/>
</dbReference>
<name>A0A2G4YYM4_9PROT</name>
<dbReference type="InterPro" id="IPR001466">
    <property type="entry name" value="Beta-lactam-related"/>
</dbReference>
<reference evidence="3 4" key="1">
    <citation type="submission" date="2017-10" db="EMBL/GenBank/DDBJ databases">
        <title>Frigbacter circumglobatus gen. nov. sp. nov., isolated from sediment cultured in situ.</title>
        <authorList>
            <person name="Zhao Z."/>
        </authorList>
    </citation>
    <scope>NUCLEOTIDE SEQUENCE [LARGE SCALE GENOMIC DNA]</scope>
    <source>
        <strain evidence="3 4">ZYL</strain>
    </source>
</reference>
<comment type="caution">
    <text evidence="3">The sequence shown here is derived from an EMBL/GenBank/DDBJ whole genome shotgun (WGS) entry which is preliminary data.</text>
</comment>
<dbReference type="Proteomes" id="UP000229730">
    <property type="component" value="Unassembled WGS sequence"/>
</dbReference>
<dbReference type="OrthoDB" id="5377981at2"/>
<evidence type="ECO:0000256" key="1">
    <source>
        <dbReference type="SAM" id="Phobius"/>
    </source>
</evidence>
<dbReference type="GO" id="GO:0016787">
    <property type="term" value="F:hydrolase activity"/>
    <property type="evidence" value="ECO:0007669"/>
    <property type="project" value="UniProtKB-KW"/>
</dbReference>
<dbReference type="EMBL" id="PDEM01000007">
    <property type="protein sequence ID" value="PHZ86546.1"/>
    <property type="molecule type" value="Genomic_DNA"/>
</dbReference>
<feature type="transmembrane region" description="Helical" evidence="1">
    <location>
        <begin position="620"/>
        <end position="637"/>
    </location>
</feature>
<protein>
    <submittedName>
        <fullName evidence="3">Serine hydrolase</fullName>
    </submittedName>
</protein>
<keyword evidence="1" id="KW-0472">Membrane</keyword>
<feature type="transmembrane region" description="Helical" evidence="1">
    <location>
        <begin position="549"/>
        <end position="569"/>
    </location>
</feature>
<keyword evidence="4" id="KW-1185">Reference proteome</keyword>
<feature type="transmembrane region" description="Helical" evidence="1">
    <location>
        <begin position="581"/>
        <end position="600"/>
    </location>
</feature>
<dbReference type="AlphaFoldDB" id="A0A2G4YYM4"/>
<sequence length="646" mass="71685">MSQGHHNLENKMILRNIRLVIVGYFLVLCLTIPVRALGNSDLDNPKIIEAFVDGLVIPLMKNHQSPSGTVSIVKAGKLIFSKGYGFQNIEKNIGVEADKTLFRTGSVSKLLTWVSVMQMVEQGKLDLDGDVNAYLKTFQIKDTFPGQPITMRHIMTHTAGFEDGSVGYLISDDPARIMPLAHSMKRYQPERVNPPGKQAAYSNYGAALAGLIVANLSGVEFADYVQKNILDVLGMESSSFEEPLPRHMSENAAVAYAREGGAYIAKPFEIISNFAPAGALSATSTDMVKFAQAILNGGEYKGARILEAETVKQMLSHNFSQDDRLMGLALGFYEVERNGLRLMGHEGDTHYFHSDLVIDKKNEIALFVSFSAAGGYTVRSAFTGSFYDVFYPAVIEKITAPTDFGDRSGKYAGNYLLWRSSFSKIDKAMGILGGAISVQPTADNTLVVDLWGKASHYVEIDNNLFRKVDGPEKIAFQENDHGEIIGFIMDSYPAMSTYKAPFYRASGYQNSLLGLSILVFIGVMLRLAYRWDGFRALSGEEKKAAKASVIAAGVNLAALSLLGVVLVTVGDKMFSEIQVLFKVWLIMPFLVVLAGIYHMYQMVLVWKIGLYNGIWTRIRYSLITFSAMFMAWFYYFWNLLGFHYFS</sequence>
<evidence type="ECO:0000313" key="3">
    <source>
        <dbReference type="EMBL" id="PHZ86546.1"/>
    </source>
</evidence>
<feature type="transmembrane region" description="Helical" evidence="1">
    <location>
        <begin position="511"/>
        <end position="529"/>
    </location>
</feature>
<keyword evidence="3" id="KW-0378">Hydrolase</keyword>
<dbReference type="SUPFAM" id="SSF56601">
    <property type="entry name" value="beta-lactamase/transpeptidase-like"/>
    <property type="match status" value="1"/>
</dbReference>
<evidence type="ECO:0000313" key="4">
    <source>
        <dbReference type="Proteomes" id="UP000229730"/>
    </source>
</evidence>
<dbReference type="PANTHER" id="PTHR46825">
    <property type="entry name" value="D-ALANYL-D-ALANINE-CARBOXYPEPTIDASE/ENDOPEPTIDASE AMPH"/>
    <property type="match status" value="1"/>
</dbReference>
<dbReference type="InParanoid" id="A0A2G4YYM4"/>
<dbReference type="InterPro" id="IPR012338">
    <property type="entry name" value="Beta-lactam/transpept-like"/>
</dbReference>
<dbReference type="Gene3D" id="3.40.710.10">
    <property type="entry name" value="DD-peptidase/beta-lactamase superfamily"/>
    <property type="match status" value="1"/>
</dbReference>
<evidence type="ECO:0000259" key="2">
    <source>
        <dbReference type="Pfam" id="PF00144"/>
    </source>
</evidence>
<accession>A0A2G4YYM4</accession>
<dbReference type="Pfam" id="PF00144">
    <property type="entry name" value="Beta-lactamase"/>
    <property type="match status" value="1"/>
</dbReference>
<organism evidence="3 4">
    <name type="scientific">Paremcibacter congregatus</name>
    <dbReference type="NCBI Taxonomy" id="2043170"/>
    <lineage>
        <taxon>Bacteria</taxon>
        <taxon>Pseudomonadati</taxon>
        <taxon>Pseudomonadota</taxon>
        <taxon>Alphaproteobacteria</taxon>
        <taxon>Emcibacterales</taxon>
        <taxon>Emcibacteraceae</taxon>
        <taxon>Paremcibacter</taxon>
    </lineage>
</organism>
<feature type="domain" description="Beta-lactamase-related" evidence="2">
    <location>
        <begin position="53"/>
        <end position="374"/>
    </location>
</feature>
<keyword evidence="1" id="KW-0812">Transmembrane</keyword>
<dbReference type="InterPro" id="IPR050491">
    <property type="entry name" value="AmpC-like"/>
</dbReference>
<gene>
    <name evidence="3" type="ORF">CRD36_01295</name>
</gene>
<keyword evidence="1" id="KW-1133">Transmembrane helix</keyword>
<proteinExistence type="predicted"/>